<dbReference type="SUPFAM" id="SSF52540">
    <property type="entry name" value="P-loop containing nucleoside triphosphate hydrolases"/>
    <property type="match status" value="2"/>
</dbReference>
<dbReference type="PRINTS" id="PR00193">
    <property type="entry name" value="MYOSINHEAVY"/>
</dbReference>
<evidence type="ECO:0000256" key="2">
    <source>
        <dbReference type="ARBA" id="ARBA00022840"/>
    </source>
</evidence>
<dbReference type="Gene3D" id="3.40.850.10">
    <property type="entry name" value="Kinesin motor domain"/>
    <property type="match status" value="3"/>
</dbReference>
<dbReference type="InterPro" id="IPR036961">
    <property type="entry name" value="Kinesin_motor_dom_sf"/>
</dbReference>
<dbReference type="InterPro" id="IPR001609">
    <property type="entry name" value="Myosin_head_motor_dom-like"/>
</dbReference>
<evidence type="ECO:0000313" key="11">
    <source>
        <dbReference type="Proteomes" id="UP000553632"/>
    </source>
</evidence>
<dbReference type="GO" id="GO:0016747">
    <property type="term" value="F:acyltransferase activity, transferring groups other than amino-acyl groups"/>
    <property type="evidence" value="ECO:0007669"/>
    <property type="project" value="InterPro"/>
</dbReference>
<dbReference type="PANTHER" id="PTHR13140:SF270">
    <property type="entry name" value="MYOSIN-12"/>
    <property type="match status" value="1"/>
</dbReference>
<dbReference type="SMART" id="SM00015">
    <property type="entry name" value="IQ"/>
    <property type="match status" value="3"/>
</dbReference>
<evidence type="ECO:0000259" key="9">
    <source>
        <dbReference type="PROSITE" id="PS51456"/>
    </source>
</evidence>
<keyword evidence="1 7" id="KW-0547">Nucleotide-binding</keyword>
<evidence type="ECO:0000256" key="5">
    <source>
        <dbReference type="ARBA" id="ARBA00023203"/>
    </source>
</evidence>
<dbReference type="GO" id="GO:0007015">
    <property type="term" value="P:actin filament organization"/>
    <property type="evidence" value="ECO:0007669"/>
    <property type="project" value="TreeGrafter"/>
</dbReference>
<dbReference type="PANTHER" id="PTHR13140">
    <property type="entry name" value="MYOSIN"/>
    <property type="match status" value="1"/>
</dbReference>
<dbReference type="GO" id="GO:0005524">
    <property type="term" value="F:ATP binding"/>
    <property type="evidence" value="ECO:0007669"/>
    <property type="project" value="UniProtKB-UniRule"/>
</dbReference>
<dbReference type="Gene3D" id="1.20.120.720">
    <property type="entry name" value="Myosin VI head, motor domain, U50 subdomain"/>
    <property type="match status" value="2"/>
</dbReference>
<dbReference type="Proteomes" id="UP000553632">
    <property type="component" value="Unassembled WGS sequence"/>
</dbReference>
<dbReference type="Pfam" id="PF00583">
    <property type="entry name" value="Acetyltransf_1"/>
    <property type="match status" value="1"/>
</dbReference>
<proteinExistence type="inferred from homology"/>
<dbReference type="InterPro" id="IPR000048">
    <property type="entry name" value="IQ_motif_EF-hand-BS"/>
</dbReference>
<dbReference type="PROSITE" id="PS50096">
    <property type="entry name" value="IQ"/>
    <property type="match status" value="3"/>
</dbReference>
<protein>
    <submittedName>
        <fullName evidence="10">Unconventional myosin-Ig</fullName>
    </submittedName>
</protein>
<evidence type="ECO:0000256" key="1">
    <source>
        <dbReference type="ARBA" id="ARBA00022741"/>
    </source>
</evidence>
<dbReference type="CDD" id="cd04301">
    <property type="entry name" value="NAT_SF"/>
    <property type="match status" value="1"/>
</dbReference>
<dbReference type="Gene3D" id="3.40.630.30">
    <property type="match status" value="1"/>
</dbReference>
<feature type="region of interest" description="Actin-binding" evidence="7">
    <location>
        <begin position="753"/>
        <end position="775"/>
    </location>
</feature>
<dbReference type="CDD" id="cd23767">
    <property type="entry name" value="IQCD"/>
    <property type="match status" value="2"/>
</dbReference>
<dbReference type="SUPFAM" id="SSF55729">
    <property type="entry name" value="Acyl-CoA N-acyltransferases (Nat)"/>
    <property type="match status" value="1"/>
</dbReference>
<gene>
    <name evidence="10" type="primary">MYO1G_5</name>
    <name evidence="10" type="ORF">FOZ63_029993</name>
</gene>
<dbReference type="GO" id="GO:0016020">
    <property type="term" value="C:membrane"/>
    <property type="evidence" value="ECO:0007669"/>
    <property type="project" value="TreeGrafter"/>
</dbReference>
<dbReference type="GO" id="GO:0016459">
    <property type="term" value="C:myosin complex"/>
    <property type="evidence" value="ECO:0007669"/>
    <property type="project" value="UniProtKB-KW"/>
</dbReference>
<keyword evidence="5 7" id="KW-0009">Actin-binding</keyword>
<dbReference type="SMART" id="SM00242">
    <property type="entry name" value="MYSc"/>
    <property type="match status" value="1"/>
</dbReference>
<comment type="caution">
    <text evidence="10">The sequence shown here is derived from an EMBL/GenBank/DDBJ whole genome shotgun (WGS) entry which is preliminary data.</text>
</comment>
<reference evidence="10 11" key="1">
    <citation type="submission" date="2020-04" db="EMBL/GenBank/DDBJ databases">
        <title>Perkinsus olseni comparative genomics.</title>
        <authorList>
            <person name="Bogema D.R."/>
        </authorList>
    </citation>
    <scope>NUCLEOTIDE SEQUENCE [LARGE SCALE GENOMIC DNA]</scope>
    <source>
        <strain evidence="10 11">ATCC PRA-207</strain>
    </source>
</reference>
<feature type="repeat" description="RCC1" evidence="6">
    <location>
        <begin position="1329"/>
        <end position="1383"/>
    </location>
</feature>
<evidence type="ECO:0000256" key="7">
    <source>
        <dbReference type="PROSITE-ProRule" id="PRU00782"/>
    </source>
</evidence>
<dbReference type="InterPro" id="IPR000182">
    <property type="entry name" value="GNAT_dom"/>
</dbReference>
<dbReference type="CDD" id="cd00124">
    <property type="entry name" value="MYSc"/>
    <property type="match status" value="1"/>
</dbReference>
<dbReference type="Gene3D" id="1.20.58.530">
    <property type="match status" value="1"/>
</dbReference>
<keyword evidence="4 7" id="KW-0505">Motor protein</keyword>
<evidence type="ECO:0000256" key="4">
    <source>
        <dbReference type="ARBA" id="ARBA00023175"/>
    </source>
</evidence>
<dbReference type="Pfam" id="PF00063">
    <property type="entry name" value="Myosin_head"/>
    <property type="match status" value="3"/>
</dbReference>
<dbReference type="EMBL" id="JABANO010022039">
    <property type="protein sequence ID" value="KAF4725819.1"/>
    <property type="molecule type" value="Genomic_DNA"/>
</dbReference>
<evidence type="ECO:0000313" key="10">
    <source>
        <dbReference type="EMBL" id="KAF4725819.1"/>
    </source>
</evidence>
<dbReference type="Pfam" id="PF00612">
    <property type="entry name" value="IQ"/>
    <property type="match status" value="2"/>
</dbReference>
<keyword evidence="11" id="KW-1185">Reference proteome</keyword>
<organism evidence="10 11">
    <name type="scientific">Perkinsus olseni</name>
    <name type="common">Perkinsus atlanticus</name>
    <dbReference type="NCBI Taxonomy" id="32597"/>
    <lineage>
        <taxon>Eukaryota</taxon>
        <taxon>Sar</taxon>
        <taxon>Alveolata</taxon>
        <taxon>Perkinsozoa</taxon>
        <taxon>Perkinsea</taxon>
        <taxon>Perkinsida</taxon>
        <taxon>Perkinsidae</taxon>
        <taxon>Perkinsus</taxon>
    </lineage>
</organism>
<dbReference type="Gene3D" id="1.20.5.190">
    <property type="match status" value="1"/>
</dbReference>
<dbReference type="GO" id="GO:0005737">
    <property type="term" value="C:cytoplasm"/>
    <property type="evidence" value="ECO:0007669"/>
    <property type="project" value="TreeGrafter"/>
</dbReference>
<keyword evidence="2 7" id="KW-0067">ATP-binding</keyword>
<evidence type="ECO:0000259" key="8">
    <source>
        <dbReference type="PROSITE" id="PS51186"/>
    </source>
</evidence>
<dbReference type="Gene3D" id="1.10.10.820">
    <property type="match status" value="1"/>
</dbReference>
<feature type="domain" description="Myosin motor" evidence="9">
    <location>
        <begin position="181"/>
        <end position="901"/>
    </location>
</feature>
<feature type="binding site" evidence="7">
    <location>
        <begin position="329"/>
        <end position="336"/>
    </location>
    <ligand>
        <name>ATP</name>
        <dbReference type="ChEBI" id="CHEBI:30616"/>
    </ligand>
</feature>
<dbReference type="InterPro" id="IPR009091">
    <property type="entry name" value="RCC1/BLIP-II"/>
</dbReference>
<dbReference type="PROSITE" id="PS51456">
    <property type="entry name" value="MYOSIN_MOTOR"/>
    <property type="match status" value="1"/>
</dbReference>
<keyword evidence="3 7" id="KW-0518">Myosin</keyword>
<name>A0A7J6RYN9_PEROL</name>
<sequence>MVDGQRGLAAFMVYRIDGSKREMHIGQMAVVPIYRGMGVGGAAIRLLKDMAKSPKCPVDRVVCSSLPAAIRFYKKNGFRKIHRVDTASPTTTSRRRRASLWSDQLGTDTYRVGDDVWITRDDDELMFELAKVVSVPQASRNDAHPEVRVMPRSTSSTSAARERMVPVSQLYRADGGSIVVETVNDISQLPLVNEPIVNDVIRRRYLTDSIYTAARPMLIAVNPFRDLHNTTADIATYYRNMVPYERRIDEAAPHIFRIAAQALTAHYIGAGLVEEATDDDDDDLIMSGGRGSSVASAYQPGVTPDAAELNLVNGVVEAAEGNVSILISGESGAGKTETCKHLMKFFTEPGTTAADGDSSSLCNALMAFNPILEAFGNAKTSRNDNSSRFGKLVKLYLSRPSSSCAAAAAADDLCHHPTVAGGQVLSFLLEKSRICLHEEGERNYHIFYQLLRGGSPELLGPGGLGLDPQKESYKVLNGLLPSIAGVDDGKDYQVTMNAMITLGIENTQRFEICRVLAAILHIGQIEWQQHHHGGSNVDESTPCMPSDENRFILVAKLLGLHPEDFLKAVTVQTRRLPGNNVALTAGHGGDNLAAEVVNYAPVEPLLRVLQGPNYGCISHIESACLLQTGTDQSIINAFTKAGYPLDLLTTGIIHQQRQKASSSSKGMTRKDNPADIFIIHHTAGSVTYNISGFRDKNMDRLSDDLYALISHTSNDVLKEAVAGASPSSEGAAPQQGGGARRSAYIAQKFVHSIDSLMAMLDPTEAFFVRCVKPNTQKKPRLYNSRNVVRQLHSLSVFHAIKMSSCGYCFRLPFRQFIHRYHPLRFLKDTSTAPPPTAAGAANDDALLMAIGDGPGEEGQEECSHLLKRFLGGDDDMKGAVLGKTMVLARKECHIVLEKSLSWVLSDILGPIATTIRKTLDHKRAFEKFIIRSSRLVTIQSMLRSYLIRRTEMQRIQYRRSLITVALLQRKVYMFLVARAAAMQLQTASRNLLGMLAYERRRKNLEVMNASSVLQSYGRAALSRIRYESRKESRIKDRAARLIQGAMRKAYTRRSYAKNWVWRMLVWPMKRHYQVKVDAALCIQSTWRAHVVRRENPHVLKMIQAARERIWRRVKGLEAKGLLTAVIQGFILRATMGRYTQAAIVIQTRIRGILRPRWTRLRLSSATKIQSLWRAYVVRVRVAMAKARIVIAALDGCNRRKRRAMHHLWLTTLLQQYRDSSHSGLSLIHPEGGVSQQLIKEYVHSYRHYGPIMDFAEFQHAPRRSLAVVCSRTSPCVVVWGSDPIGMSSSLPRVLPLPSCAKLHFTLVDTISCGVDHALLLVKYNNNNTSVIVALGSNTRGQCGVPKDRPELPTPEIILQPPKDGSRITSVAAGPFHSLCTLSSSSNDGTMVWGAADGISLPYHFPQDVFTPTPMPTTLRFNKVFATTCGNLGITLDGTLAAWSVNPKLGVMLGHMAGDDGNFSSPKVVSALSSPIASLRTDGRRIIVLTSDGILYYWGWIRSTCIADNLSTAASSIISGRGASAHRVLQPLRVNIPCYTAPVAEVHLCDHHCYGDRVVIRLVDGTLLGWDNMTIRYDALYPGLFQYRHAHHAQAVRVVPSGTVLGVLPPGVAHHIQGVKKALSRIEPGTMDRNLRILPIKSGGVCNTPAVSRAAGPDRRSSLIIREGGRVPSRDR</sequence>
<evidence type="ECO:0000256" key="3">
    <source>
        <dbReference type="ARBA" id="ARBA00023123"/>
    </source>
</evidence>
<dbReference type="PROSITE" id="PS51186">
    <property type="entry name" value="GNAT"/>
    <property type="match status" value="1"/>
</dbReference>
<dbReference type="SUPFAM" id="SSF50985">
    <property type="entry name" value="RCC1/BLIP-II"/>
    <property type="match status" value="1"/>
</dbReference>
<dbReference type="InterPro" id="IPR016181">
    <property type="entry name" value="Acyl_CoA_acyltransferase"/>
</dbReference>
<dbReference type="Gene3D" id="2.130.10.30">
    <property type="entry name" value="Regulator of chromosome condensation 1/beta-lactamase-inhibitor protein II"/>
    <property type="match status" value="1"/>
</dbReference>
<evidence type="ECO:0000256" key="6">
    <source>
        <dbReference type="PROSITE-ProRule" id="PRU00235"/>
    </source>
</evidence>
<dbReference type="GO" id="GO:0000146">
    <property type="term" value="F:microfilament motor activity"/>
    <property type="evidence" value="ECO:0007669"/>
    <property type="project" value="TreeGrafter"/>
</dbReference>
<accession>A0A7J6RYN9</accession>
<dbReference type="PROSITE" id="PS50012">
    <property type="entry name" value="RCC1_3"/>
    <property type="match status" value="1"/>
</dbReference>
<feature type="domain" description="N-acetyltransferase" evidence="8">
    <location>
        <begin position="1"/>
        <end position="99"/>
    </location>
</feature>
<dbReference type="InterPro" id="IPR027417">
    <property type="entry name" value="P-loop_NTPase"/>
</dbReference>
<dbReference type="GO" id="GO:0051015">
    <property type="term" value="F:actin filament binding"/>
    <property type="evidence" value="ECO:0007669"/>
    <property type="project" value="TreeGrafter"/>
</dbReference>
<dbReference type="InterPro" id="IPR000408">
    <property type="entry name" value="Reg_chr_condens"/>
</dbReference>
<comment type="similarity">
    <text evidence="7">Belongs to the TRAFAC class myosin-kinesin ATPase superfamily. Myosin family.</text>
</comment>